<dbReference type="EMBL" id="AY814740">
    <property type="protein sequence ID" value="AAW26472.1"/>
    <property type="molecule type" value="mRNA"/>
</dbReference>
<feature type="compositionally biased region" description="Basic and acidic residues" evidence="1">
    <location>
        <begin position="1"/>
        <end position="18"/>
    </location>
</feature>
<name>Q5DCI4_SCHJA</name>
<feature type="region of interest" description="Disordered" evidence="1">
    <location>
        <begin position="1"/>
        <end position="77"/>
    </location>
</feature>
<reference evidence="2" key="1">
    <citation type="submission" date="2004-11" db="EMBL/GenBank/DDBJ databases">
        <title>The full-length cDNA sequences of Schistosoma japonicum genes.</title>
        <authorList>
            <person name="Han Z."/>
        </authorList>
    </citation>
    <scope>NUCLEOTIDE SEQUENCE</scope>
</reference>
<sequence>MEKYETLSRCKNENKSKIDSLSSSSPQSYLVSENHRDTTTNNNSSHSPPTSSSHNHHRHEDRLYSSSCSSPSSSDEIVSIPSLSHNISSTSYQLNDIYSPNGIRQSMLLESSTSFN</sequence>
<feature type="compositionally biased region" description="Low complexity" evidence="1">
    <location>
        <begin position="65"/>
        <end position="77"/>
    </location>
</feature>
<evidence type="ECO:0000256" key="1">
    <source>
        <dbReference type="SAM" id="MobiDB-lite"/>
    </source>
</evidence>
<organism evidence="2">
    <name type="scientific">Schistosoma japonicum</name>
    <name type="common">Blood fluke</name>
    <dbReference type="NCBI Taxonomy" id="6182"/>
    <lineage>
        <taxon>Eukaryota</taxon>
        <taxon>Metazoa</taxon>
        <taxon>Spiralia</taxon>
        <taxon>Lophotrochozoa</taxon>
        <taxon>Platyhelminthes</taxon>
        <taxon>Trematoda</taxon>
        <taxon>Digenea</taxon>
        <taxon>Strigeidida</taxon>
        <taxon>Schistosomatoidea</taxon>
        <taxon>Schistosomatidae</taxon>
        <taxon>Schistosoma</taxon>
    </lineage>
</organism>
<feature type="compositionally biased region" description="Low complexity" evidence="1">
    <location>
        <begin position="39"/>
        <end position="53"/>
    </location>
</feature>
<accession>Q5DCI4</accession>
<proteinExistence type="evidence at transcript level"/>
<dbReference type="AlphaFoldDB" id="Q5DCI4"/>
<protein>
    <submittedName>
        <fullName evidence="2">SJCHGC03238 protein</fullName>
    </submittedName>
</protein>
<reference evidence="2" key="2">
    <citation type="journal article" date="2006" name="PLoS Pathog.">
        <title>New perspectives on host-parasite interplay by comparative transcriptomic and proteomic analyses of Schistosoma japonicum.</title>
        <authorList>
            <person name="Liu F."/>
            <person name="Lu J."/>
            <person name="Hu W."/>
            <person name="Wang S.Y."/>
            <person name="Cui S.J."/>
            <person name="Chi M."/>
            <person name="Yan Q."/>
            <person name="Wang X.R."/>
            <person name="Song H.D."/>
            <person name="Xu X.N."/>
            <person name="Wang J.J."/>
            <person name="Zhang X.L."/>
            <person name="Zhang X."/>
            <person name="Wang Z.Q."/>
            <person name="Xue C.L."/>
            <person name="Brindley P.J."/>
            <person name="McManus D.P."/>
            <person name="Yang P.Y."/>
            <person name="Feng Z."/>
            <person name="Chen Z."/>
            <person name="Han Z.G."/>
        </authorList>
    </citation>
    <scope>NUCLEOTIDE SEQUENCE</scope>
</reference>
<feature type="compositionally biased region" description="Low complexity" evidence="1">
    <location>
        <begin position="19"/>
        <end position="32"/>
    </location>
</feature>
<evidence type="ECO:0000313" key="2">
    <source>
        <dbReference type="EMBL" id="AAW26472.1"/>
    </source>
</evidence>